<evidence type="ECO:0000313" key="1">
    <source>
        <dbReference type="EMBL" id="JAP30757.1"/>
    </source>
</evidence>
<accession>A0A0V0IDQ7</accession>
<dbReference type="AlphaFoldDB" id="A0A0V0IDQ7"/>
<protein>
    <submittedName>
        <fullName evidence="1">Putative ovule protein</fullName>
    </submittedName>
</protein>
<reference evidence="1" key="1">
    <citation type="submission" date="2015-12" db="EMBL/GenBank/DDBJ databases">
        <title>Gene expression during late stages of embryo sac development: a critical building block for successful pollen-pistil interactions.</title>
        <authorList>
            <person name="Liu Y."/>
            <person name="Joly V."/>
            <person name="Sabar M."/>
            <person name="Matton D.P."/>
        </authorList>
    </citation>
    <scope>NUCLEOTIDE SEQUENCE</scope>
</reference>
<name>A0A0V0IDQ7_SOLCH</name>
<dbReference type="EMBL" id="GEDG01007743">
    <property type="protein sequence ID" value="JAP30757.1"/>
    <property type="molecule type" value="Transcribed_RNA"/>
</dbReference>
<sequence length="73" mass="8406">MKKLLDIILETSRTELLPILQLRNLVEQKALLPHSKLDSNCSLLHLFALSEQKNQIRDTYNQLLLVSSSTIYV</sequence>
<proteinExistence type="predicted"/>
<organism evidence="1">
    <name type="scientific">Solanum chacoense</name>
    <name type="common">Chaco potato</name>
    <dbReference type="NCBI Taxonomy" id="4108"/>
    <lineage>
        <taxon>Eukaryota</taxon>
        <taxon>Viridiplantae</taxon>
        <taxon>Streptophyta</taxon>
        <taxon>Embryophyta</taxon>
        <taxon>Tracheophyta</taxon>
        <taxon>Spermatophyta</taxon>
        <taxon>Magnoliopsida</taxon>
        <taxon>eudicotyledons</taxon>
        <taxon>Gunneridae</taxon>
        <taxon>Pentapetalae</taxon>
        <taxon>asterids</taxon>
        <taxon>lamiids</taxon>
        <taxon>Solanales</taxon>
        <taxon>Solanaceae</taxon>
        <taxon>Solanoideae</taxon>
        <taxon>Solaneae</taxon>
        <taxon>Solanum</taxon>
    </lineage>
</organism>